<reference evidence="1 2" key="1">
    <citation type="journal article" date="2021" name="Elife">
        <title>Chloroplast acquisition without the gene transfer in kleptoplastic sea slugs, Plakobranchus ocellatus.</title>
        <authorList>
            <person name="Maeda T."/>
            <person name="Takahashi S."/>
            <person name="Yoshida T."/>
            <person name="Shimamura S."/>
            <person name="Takaki Y."/>
            <person name="Nagai Y."/>
            <person name="Toyoda A."/>
            <person name="Suzuki Y."/>
            <person name="Arimoto A."/>
            <person name="Ishii H."/>
            <person name="Satoh N."/>
            <person name="Nishiyama T."/>
            <person name="Hasebe M."/>
            <person name="Maruyama T."/>
            <person name="Minagawa J."/>
            <person name="Obokata J."/>
            <person name="Shigenobu S."/>
        </authorList>
    </citation>
    <scope>NUCLEOTIDE SEQUENCE [LARGE SCALE GENOMIC DNA]</scope>
</reference>
<evidence type="ECO:0000313" key="1">
    <source>
        <dbReference type="EMBL" id="GFO25284.1"/>
    </source>
</evidence>
<evidence type="ECO:0000313" key="2">
    <source>
        <dbReference type="Proteomes" id="UP000735302"/>
    </source>
</evidence>
<organism evidence="1 2">
    <name type="scientific">Plakobranchus ocellatus</name>
    <dbReference type="NCBI Taxonomy" id="259542"/>
    <lineage>
        <taxon>Eukaryota</taxon>
        <taxon>Metazoa</taxon>
        <taxon>Spiralia</taxon>
        <taxon>Lophotrochozoa</taxon>
        <taxon>Mollusca</taxon>
        <taxon>Gastropoda</taxon>
        <taxon>Heterobranchia</taxon>
        <taxon>Euthyneura</taxon>
        <taxon>Panpulmonata</taxon>
        <taxon>Sacoglossa</taxon>
        <taxon>Placobranchoidea</taxon>
        <taxon>Plakobranchidae</taxon>
        <taxon>Plakobranchus</taxon>
    </lineage>
</organism>
<proteinExistence type="predicted"/>
<dbReference type="EMBL" id="BLXT01005746">
    <property type="protein sequence ID" value="GFO25284.1"/>
    <property type="molecule type" value="Genomic_DNA"/>
</dbReference>
<keyword evidence="2" id="KW-1185">Reference proteome</keyword>
<name>A0AAV4C2E3_9GAST</name>
<dbReference type="AlphaFoldDB" id="A0AAV4C2E3"/>
<gene>
    <name evidence="1" type="ORF">PoB_005178900</name>
</gene>
<sequence length="73" mass="7990">MLPLPLLNRYWEKRPIAFCSHPGLGDSSQTVREGGINCNEISALSARLDDTAPPYTGNSAEYVGGHHRSMSVF</sequence>
<comment type="caution">
    <text evidence="1">The sequence shown here is derived from an EMBL/GenBank/DDBJ whole genome shotgun (WGS) entry which is preliminary data.</text>
</comment>
<protein>
    <submittedName>
        <fullName evidence="1">Uncharacterized protein</fullName>
    </submittedName>
</protein>
<accession>A0AAV4C2E3</accession>
<dbReference type="Proteomes" id="UP000735302">
    <property type="component" value="Unassembled WGS sequence"/>
</dbReference>